<sequence>MIEIELNNWKSFIDAMLRK</sequence>
<keyword evidence="4" id="KW-1185">Reference proteome</keyword>
<dbReference type="NCBIfam" id="NF033843">
    <property type="entry name" value="small_YpfM"/>
    <property type="match status" value="1"/>
</dbReference>
<proteinExistence type="predicted"/>
<dbReference type="RefSeq" id="WP_146214195.1">
    <property type="nucleotide sequence ID" value="NZ_CM001972.1"/>
</dbReference>
<accession>A0AB39IL93</accession>
<dbReference type="Proteomes" id="UP000810130">
    <property type="component" value="Unassembled WGS sequence"/>
</dbReference>
<dbReference type="AlphaFoldDB" id="A0AB39IL93"/>
<dbReference type="EMBL" id="CP162411">
    <property type="protein sequence ID" value="XDL16745.1"/>
    <property type="molecule type" value="Genomic_DNA"/>
</dbReference>
<evidence type="ECO:0000313" key="1">
    <source>
        <dbReference type="EMBL" id="MBP2857586.1"/>
    </source>
</evidence>
<evidence type="ECO:0000313" key="2">
    <source>
        <dbReference type="EMBL" id="XDL16745.1"/>
    </source>
</evidence>
<reference evidence="2" key="2">
    <citation type="submission" date="2024-07" db="EMBL/GenBank/DDBJ databases">
        <authorList>
            <person name="Pedron J."/>
        </authorList>
    </citation>
    <scope>NUCLEOTIDE SEQUENCE</scope>
    <source>
        <strain evidence="3">A003-S1-M15</strain>
        <strain evidence="2">A642-S2-A17</strain>
    </source>
</reference>
<dbReference type="InterPro" id="IPR049852">
    <property type="entry name" value="YpfM-like"/>
</dbReference>
<organism evidence="2">
    <name type="scientific">Dickeya oryzae</name>
    <dbReference type="NCBI Taxonomy" id="1240404"/>
    <lineage>
        <taxon>Bacteria</taxon>
        <taxon>Pseudomonadati</taxon>
        <taxon>Pseudomonadota</taxon>
        <taxon>Gammaproteobacteria</taxon>
        <taxon>Enterobacterales</taxon>
        <taxon>Pectobacteriaceae</taxon>
        <taxon>Dickeya</taxon>
    </lineage>
</organism>
<protein>
    <submittedName>
        <fullName evidence="2">Protein YpfM</fullName>
    </submittedName>
</protein>
<name>A0AB39IL93_9GAMM</name>
<evidence type="ECO:0000313" key="3">
    <source>
        <dbReference type="EMBL" id="XDL26724.1"/>
    </source>
</evidence>
<dbReference type="GeneID" id="302582934"/>
<reference evidence="1 4" key="1">
    <citation type="submission" date="2021-04" db="EMBL/GenBank/DDBJ databases">
        <title>Genomic and host-range diversity within the Dickeya zeae complex, identification of D. zeae and D. oryzae members, proposal of two novel subspecies D. zeae subsp. zeae subsp. nov. and D. zeae subsp. dombae subsp. nov.</title>
        <authorList>
            <person name="Van Gijsegem F."/>
            <person name="Hugouvieux-Cotte-Pattat N."/>
        </authorList>
    </citation>
    <scope>NUCLEOTIDE SEQUENCE [LARGE SCALE GENOMIC DNA]</scope>
    <source>
        <strain evidence="1 4">FVG03</strain>
    </source>
</reference>
<gene>
    <name evidence="2" type="primary">ypfM</name>
    <name evidence="1" type="ORF">J8657_08255</name>
    <name evidence="2" type="ORF">LF923_0005525</name>
    <name evidence="3" type="ORF">LF929_014655</name>
</gene>
<dbReference type="EMBL" id="JAGJWX010000005">
    <property type="protein sequence ID" value="MBP2857586.1"/>
    <property type="molecule type" value="Genomic_DNA"/>
</dbReference>
<evidence type="ECO:0000313" key="4">
    <source>
        <dbReference type="Proteomes" id="UP000810130"/>
    </source>
</evidence>
<dbReference type="EMBL" id="CP162670">
    <property type="protein sequence ID" value="XDL26724.1"/>
    <property type="molecule type" value="Genomic_DNA"/>
</dbReference>